<evidence type="ECO:0000313" key="1">
    <source>
        <dbReference type="EMBL" id="SDL64448.1"/>
    </source>
</evidence>
<reference evidence="1 2" key="1">
    <citation type="submission" date="2016-10" db="EMBL/GenBank/DDBJ databases">
        <authorList>
            <person name="de Groot N.N."/>
        </authorList>
    </citation>
    <scope>NUCLEOTIDE SEQUENCE [LARGE SCALE GENOMIC DNA]</scope>
    <source>
        <strain evidence="1 2">CGMCC 1.10239</strain>
    </source>
</reference>
<dbReference type="EMBL" id="FNGM01000004">
    <property type="protein sequence ID" value="SDL64448.1"/>
    <property type="molecule type" value="Genomic_DNA"/>
</dbReference>
<accession>A0A1G9LR84</accession>
<organism evidence="1 2">
    <name type="scientific">Paenibacillus jilunlii</name>
    <dbReference type="NCBI Taxonomy" id="682956"/>
    <lineage>
        <taxon>Bacteria</taxon>
        <taxon>Bacillati</taxon>
        <taxon>Bacillota</taxon>
        <taxon>Bacilli</taxon>
        <taxon>Bacillales</taxon>
        <taxon>Paenibacillaceae</taxon>
        <taxon>Paenibacillus</taxon>
    </lineage>
</organism>
<name>A0A1G9LR84_9BACL</name>
<gene>
    <name evidence="1" type="ORF">SAMN05216191_104209</name>
</gene>
<proteinExistence type="predicted"/>
<dbReference type="Proteomes" id="UP000182783">
    <property type="component" value="Unassembled WGS sequence"/>
</dbReference>
<protein>
    <submittedName>
        <fullName evidence="1">Uncharacterized protein</fullName>
    </submittedName>
</protein>
<dbReference type="AlphaFoldDB" id="A0A1G9LR84"/>
<sequence length="132" mass="14632">MWLIRAKRLRPHSHWSYRGTLHFTLTGKPMLPPVISCLLNQATGSNGKCELQFSHTLSPQALVGKRITNPADSLFRWRKESCAPSFGALSGTNKVGYSRDYDTTKKGPYSMPTSGQLKGIYTSHFTQSPTSG</sequence>
<evidence type="ECO:0000313" key="2">
    <source>
        <dbReference type="Proteomes" id="UP000182783"/>
    </source>
</evidence>